<keyword evidence="1" id="KW-0805">Transcription regulation</keyword>
<proteinExistence type="predicted"/>
<evidence type="ECO:0000256" key="1">
    <source>
        <dbReference type="ARBA" id="ARBA00023015"/>
    </source>
</evidence>
<reference evidence="6" key="1">
    <citation type="submission" date="2020-10" db="EMBL/GenBank/DDBJ databases">
        <title>Taxonomic study of unclassified bacteria belonging to the class Ktedonobacteria.</title>
        <authorList>
            <person name="Yabe S."/>
            <person name="Wang C.M."/>
            <person name="Zheng Y."/>
            <person name="Sakai Y."/>
            <person name="Cavaletti L."/>
            <person name="Monciardini P."/>
            <person name="Donadio S."/>
        </authorList>
    </citation>
    <scope>NUCLEOTIDE SEQUENCE</scope>
    <source>
        <strain evidence="6">ID150040</strain>
    </source>
</reference>
<dbReference type="Pfam" id="PF00440">
    <property type="entry name" value="TetR_N"/>
    <property type="match status" value="1"/>
</dbReference>
<protein>
    <recommendedName>
        <fullName evidence="5">HTH tetR-type domain-containing protein</fullName>
    </recommendedName>
</protein>
<evidence type="ECO:0000259" key="5">
    <source>
        <dbReference type="PROSITE" id="PS50977"/>
    </source>
</evidence>
<evidence type="ECO:0000313" key="7">
    <source>
        <dbReference type="Proteomes" id="UP000597444"/>
    </source>
</evidence>
<dbReference type="Gene3D" id="1.10.357.10">
    <property type="entry name" value="Tetracycline Repressor, domain 2"/>
    <property type="match status" value="1"/>
</dbReference>
<organism evidence="6 7">
    <name type="scientific">Reticulibacter mediterranei</name>
    <dbReference type="NCBI Taxonomy" id="2778369"/>
    <lineage>
        <taxon>Bacteria</taxon>
        <taxon>Bacillati</taxon>
        <taxon>Chloroflexota</taxon>
        <taxon>Ktedonobacteria</taxon>
        <taxon>Ktedonobacterales</taxon>
        <taxon>Reticulibacteraceae</taxon>
        <taxon>Reticulibacter</taxon>
    </lineage>
</organism>
<dbReference type="InterPro" id="IPR009057">
    <property type="entry name" value="Homeodomain-like_sf"/>
</dbReference>
<evidence type="ECO:0000256" key="4">
    <source>
        <dbReference type="PROSITE-ProRule" id="PRU00335"/>
    </source>
</evidence>
<feature type="domain" description="HTH tetR-type" evidence="5">
    <location>
        <begin position="4"/>
        <end position="64"/>
    </location>
</feature>
<dbReference type="InterPro" id="IPR050109">
    <property type="entry name" value="HTH-type_TetR-like_transc_reg"/>
</dbReference>
<keyword evidence="7" id="KW-1185">Reference proteome</keyword>
<dbReference type="InterPro" id="IPR001647">
    <property type="entry name" value="HTH_TetR"/>
</dbReference>
<sequence length="192" mass="21640">MPTGEKREAILQAALTLFAERGFHNAPMSLLAKQAEVSAGTIYLYFADKDDLIHALYRHVKKSFYRAMVAGDTLTLPRRDSFRQMWLNTYRFYLTHQVEARFLDLYEHSPYYRPTPSVGEATKAEENLPALSRLMVNDEGHPVTKALPVDALFELTIGVAIRIARHRSAGLPALDEPTLEAIADACYQAVMP</sequence>
<dbReference type="PANTHER" id="PTHR30055">
    <property type="entry name" value="HTH-TYPE TRANSCRIPTIONAL REGULATOR RUTR"/>
    <property type="match status" value="1"/>
</dbReference>
<evidence type="ECO:0000256" key="2">
    <source>
        <dbReference type="ARBA" id="ARBA00023125"/>
    </source>
</evidence>
<dbReference type="PRINTS" id="PR00455">
    <property type="entry name" value="HTHTETR"/>
</dbReference>
<dbReference type="EMBL" id="BNJK01000001">
    <property type="protein sequence ID" value="GHO97510.1"/>
    <property type="molecule type" value="Genomic_DNA"/>
</dbReference>
<dbReference type="SUPFAM" id="SSF46689">
    <property type="entry name" value="Homeodomain-like"/>
    <property type="match status" value="1"/>
</dbReference>
<gene>
    <name evidence="6" type="ORF">KSF_075580</name>
</gene>
<keyword evidence="3" id="KW-0804">Transcription</keyword>
<dbReference type="GO" id="GO:0003700">
    <property type="term" value="F:DNA-binding transcription factor activity"/>
    <property type="evidence" value="ECO:0007669"/>
    <property type="project" value="TreeGrafter"/>
</dbReference>
<dbReference type="PANTHER" id="PTHR30055:SF207">
    <property type="entry name" value="HTH-TYPE TRANSCRIPTIONAL REPRESSOR FATR"/>
    <property type="match status" value="1"/>
</dbReference>
<dbReference type="GO" id="GO:0000976">
    <property type="term" value="F:transcription cis-regulatory region binding"/>
    <property type="evidence" value="ECO:0007669"/>
    <property type="project" value="TreeGrafter"/>
</dbReference>
<dbReference type="FunFam" id="1.10.10.60:FF:000141">
    <property type="entry name" value="TetR family transcriptional regulator"/>
    <property type="match status" value="1"/>
</dbReference>
<name>A0A8J3N6K7_9CHLR</name>
<dbReference type="RefSeq" id="WP_220208052.1">
    <property type="nucleotide sequence ID" value="NZ_BNJK01000001.1"/>
</dbReference>
<dbReference type="Proteomes" id="UP000597444">
    <property type="component" value="Unassembled WGS sequence"/>
</dbReference>
<evidence type="ECO:0000313" key="6">
    <source>
        <dbReference type="EMBL" id="GHO97510.1"/>
    </source>
</evidence>
<dbReference type="AlphaFoldDB" id="A0A8J3N6K7"/>
<evidence type="ECO:0000256" key="3">
    <source>
        <dbReference type="ARBA" id="ARBA00023163"/>
    </source>
</evidence>
<dbReference type="PROSITE" id="PS50977">
    <property type="entry name" value="HTH_TETR_2"/>
    <property type="match status" value="1"/>
</dbReference>
<dbReference type="InterPro" id="IPR054422">
    <property type="entry name" value="TetR-like_HI_0893_C"/>
</dbReference>
<accession>A0A8J3N6K7</accession>
<keyword evidence="2 4" id="KW-0238">DNA-binding</keyword>
<dbReference type="GO" id="GO:0045892">
    <property type="term" value="P:negative regulation of DNA-templated transcription"/>
    <property type="evidence" value="ECO:0007669"/>
    <property type="project" value="UniProtKB-ARBA"/>
</dbReference>
<feature type="DNA-binding region" description="H-T-H motif" evidence="4">
    <location>
        <begin position="27"/>
        <end position="46"/>
    </location>
</feature>
<dbReference type="Pfam" id="PF22604">
    <property type="entry name" value="TetR_HI_0893_C"/>
    <property type="match status" value="1"/>
</dbReference>
<comment type="caution">
    <text evidence="6">The sequence shown here is derived from an EMBL/GenBank/DDBJ whole genome shotgun (WGS) entry which is preliminary data.</text>
</comment>